<gene>
    <name evidence="6" type="ORF">ADIMK_3239</name>
</gene>
<dbReference type="GO" id="GO:1902201">
    <property type="term" value="P:negative regulation of bacterial-type flagellum-dependent cell motility"/>
    <property type="evidence" value="ECO:0007669"/>
    <property type="project" value="TreeGrafter"/>
</dbReference>
<evidence type="ECO:0000259" key="5">
    <source>
        <dbReference type="PROSITE" id="PS50887"/>
    </source>
</evidence>
<name>A0A081FW62_9GAMM</name>
<reference evidence="6 7" key="1">
    <citation type="submission" date="2014-04" db="EMBL/GenBank/DDBJ databases">
        <title>Marinobacterium kochiensis sp. nov., isolated from sediment sample collected from Kochi backwaters in Kerala, India.</title>
        <authorList>
            <person name="Singh A."/>
            <person name="Pinnaka A.K."/>
        </authorList>
    </citation>
    <scope>NUCLEOTIDE SEQUENCE [LARGE SCALE GENOMIC DNA]</scope>
    <source>
        <strain evidence="6 7">AK27</strain>
    </source>
</reference>
<comment type="caution">
    <text evidence="6">The sequence shown here is derived from an EMBL/GenBank/DDBJ whole genome shotgun (WGS) entry which is preliminary data.</text>
</comment>
<proteinExistence type="predicted"/>
<feature type="transmembrane region" description="Helical" evidence="4">
    <location>
        <begin position="129"/>
        <end position="151"/>
    </location>
</feature>
<dbReference type="NCBIfam" id="TIGR00254">
    <property type="entry name" value="GGDEF"/>
    <property type="match status" value="1"/>
</dbReference>
<evidence type="ECO:0000313" key="6">
    <source>
        <dbReference type="EMBL" id="KEA62767.1"/>
    </source>
</evidence>
<dbReference type="SUPFAM" id="SSF55073">
    <property type="entry name" value="Nucleotide cyclase"/>
    <property type="match status" value="1"/>
</dbReference>
<feature type="transmembrane region" description="Helical" evidence="4">
    <location>
        <begin position="158"/>
        <end position="177"/>
    </location>
</feature>
<evidence type="ECO:0000256" key="3">
    <source>
        <dbReference type="SAM" id="MobiDB-lite"/>
    </source>
</evidence>
<protein>
    <recommendedName>
        <fullName evidence="1">diguanylate cyclase</fullName>
        <ecNumber evidence="1">2.7.7.65</ecNumber>
    </recommendedName>
</protein>
<dbReference type="InterPro" id="IPR043128">
    <property type="entry name" value="Rev_trsase/Diguanyl_cyclase"/>
</dbReference>
<dbReference type="AlphaFoldDB" id="A0A081FW62"/>
<dbReference type="PANTHER" id="PTHR45138:SF9">
    <property type="entry name" value="DIGUANYLATE CYCLASE DGCM-RELATED"/>
    <property type="match status" value="1"/>
</dbReference>
<dbReference type="SMART" id="SM00267">
    <property type="entry name" value="GGDEF"/>
    <property type="match status" value="1"/>
</dbReference>
<dbReference type="PANTHER" id="PTHR45138">
    <property type="entry name" value="REGULATORY COMPONENTS OF SENSORY TRANSDUCTION SYSTEM"/>
    <property type="match status" value="1"/>
</dbReference>
<accession>A0A081FW62</accession>
<evidence type="ECO:0000313" key="7">
    <source>
        <dbReference type="Proteomes" id="UP000028252"/>
    </source>
</evidence>
<dbReference type="InterPro" id="IPR050469">
    <property type="entry name" value="Diguanylate_Cyclase"/>
</dbReference>
<comment type="catalytic activity">
    <reaction evidence="2">
        <text>2 GTP = 3',3'-c-di-GMP + 2 diphosphate</text>
        <dbReference type="Rhea" id="RHEA:24898"/>
        <dbReference type="ChEBI" id="CHEBI:33019"/>
        <dbReference type="ChEBI" id="CHEBI:37565"/>
        <dbReference type="ChEBI" id="CHEBI:58805"/>
        <dbReference type="EC" id="2.7.7.65"/>
    </reaction>
</comment>
<dbReference type="Pfam" id="PF00990">
    <property type="entry name" value="GGDEF"/>
    <property type="match status" value="2"/>
</dbReference>
<keyword evidence="4" id="KW-0472">Membrane</keyword>
<dbReference type="eggNOG" id="COG2199">
    <property type="taxonomic scope" value="Bacteria"/>
</dbReference>
<dbReference type="InterPro" id="IPR029787">
    <property type="entry name" value="Nucleotide_cyclase"/>
</dbReference>
<feature type="compositionally biased region" description="Basic residues" evidence="3">
    <location>
        <begin position="382"/>
        <end position="392"/>
    </location>
</feature>
<feature type="transmembrane region" description="Helical" evidence="4">
    <location>
        <begin position="54"/>
        <end position="74"/>
    </location>
</feature>
<dbReference type="PATRIC" id="fig|1232683.4.peg.3189"/>
<feature type="compositionally biased region" description="Polar residues" evidence="3">
    <location>
        <begin position="319"/>
        <end position="333"/>
    </location>
</feature>
<dbReference type="GO" id="GO:0052621">
    <property type="term" value="F:diguanylate cyclase activity"/>
    <property type="evidence" value="ECO:0007669"/>
    <property type="project" value="UniProtKB-EC"/>
</dbReference>
<dbReference type="PROSITE" id="PS50887">
    <property type="entry name" value="GGDEF"/>
    <property type="match status" value="1"/>
</dbReference>
<dbReference type="STRING" id="1232683.ADIMK_3239"/>
<dbReference type="GO" id="GO:0005886">
    <property type="term" value="C:plasma membrane"/>
    <property type="evidence" value="ECO:0007669"/>
    <property type="project" value="TreeGrafter"/>
</dbReference>
<dbReference type="InterPro" id="IPR000160">
    <property type="entry name" value="GGDEF_dom"/>
</dbReference>
<keyword evidence="4" id="KW-1133">Transmembrane helix</keyword>
<feature type="domain" description="GGDEF" evidence="5">
    <location>
        <begin position="226"/>
        <end position="378"/>
    </location>
</feature>
<dbReference type="EC" id="2.7.7.65" evidence="1"/>
<dbReference type="CDD" id="cd01949">
    <property type="entry name" value="GGDEF"/>
    <property type="match status" value="1"/>
</dbReference>
<dbReference type="GO" id="GO:0043709">
    <property type="term" value="P:cell adhesion involved in single-species biofilm formation"/>
    <property type="evidence" value="ECO:0007669"/>
    <property type="project" value="TreeGrafter"/>
</dbReference>
<evidence type="ECO:0000256" key="4">
    <source>
        <dbReference type="SAM" id="Phobius"/>
    </source>
</evidence>
<dbReference type="Gene3D" id="3.30.70.270">
    <property type="match status" value="1"/>
</dbReference>
<organism evidence="6 7">
    <name type="scientific">Marinobacterium lacunae</name>
    <dbReference type="NCBI Taxonomy" id="1232683"/>
    <lineage>
        <taxon>Bacteria</taxon>
        <taxon>Pseudomonadati</taxon>
        <taxon>Pseudomonadota</taxon>
        <taxon>Gammaproteobacteria</taxon>
        <taxon>Oceanospirillales</taxon>
        <taxon>Oceanospirillaceae</taxon>
        <taxon>Marinobacterium</taxon>
    </lineage>
</organism>
<evidence type="ECO:0000256" key="1">
    <source>
        <dbReference type="ARBA" id="ARBA00012528"/>
    </source>
</evidence>
<feature type="transmembrane region" description="Helical" evidence="4">
    <location>
        <begin position="183"/>
        <end position="205"/>
    </location>
</feature>
<keyword evidence="4" id="KW-0812">Transmembrane</keyword>
<feature type="region of interest" description="Disordered" evidence="3">
    <location>
        <begin position="303"/>
        <end position="333"/>
    </location>
</feature>
<keyword evidence="7" id="KW-1185">Reference proteome</keyword>
<evidence type="ECO:0000256" key="2">
    <source>
        <dbReference type="ARBA" id="ARBA00034247"/>
    </source>
</evidence>
<dbReference type="EMBL" id="JMQN01000047">
    <property type="protein sequence ID" value="KEA62767.1"/>
    <property type="molecule type" value="Genomic_DNA"/>
</dbReference>
<sequence>MKLVSSLPLLISATAFMLAAGFKRGRIALASCHVGLSAYILVKAVSSGLDRPDTYVLFTLTSLAIPAIHAWILIQRDTSPLCRKGIAKLAVTLAPSCALLFMWSRPGLLGQWMPELSPTLLETLGEHSLLSIGSLWLFAPVLGLSLLLTLTRRTADEIALFGALAAQMLAISLLKQPHLSTPLLIAAPALLIFAVISHIYAMAFVDSLTGVPARRALEHKLAGLGRQYGIAMLDIDHFKKFNDTYGHDVGDQVLRMVATQLRKVQAGGSLFRYGGEEFTIVFNGRKEEEVVAALDEVRQRVEHYPMRVRSPQRPRSNRQGKQSREGQAQESEQVTVTISIGVAWRDTDEQPSVVIKRADKALYKAKGAGRNRVMTDGPDPRRQRRTRSGAAA</sequence>
<dbReference type="Proteomes" id="UP000028252">
    <property type="component" value="Unassembled WGS sequence"/>
</dbReference>
<feature type="transmembrane region" description="Helical" evidence="4">
    <location>
        <begin position="86"/>
        <end position="104"/>
    </location>
</feature>
<feature type="region of interest" description="Disordered" evidence="3">
    <location>
        <begin position="365"/>
        <end position="392"/>
    </location>
</feature>